<dbReference type="PANTHER" id="PTHR11224:SF10">
    <property type="entry name" value="IP09428P-RELATED"/>
    <property type="match status" value="1"/>
</dbReference>
<dbReference type="STRING" id="62324.A0A182R6Z0"/>
<evidence type="ECO:0000313" key="8">
    <source>
        <dbReference type="EnsemblMetazoa" id="AFUN001938-PA"/>
    </source>
</evidence>
<dbReference type="AlphaFoldDB" id="A0A182R6Z0"/>
<name>A0A182R6Z0_ANOFN</name>
<evidence type="ECO:0000256" key="5">
    <source>
        <dbReference type="PROSITE-ProRule" id="PRU00175"/>
    </source>
</evidence>
<evidence type="ECO:0000256" key="2">
    <source>
        <dbReference type="ARBA" id="ARBA00022723"/>
    </source>
</evidence>
<dbReference type="GO" id="GO:0061630">
    <property type="term" value="F:ubiquitin protein ligase activity"/>
    <property type="evidence" value="ECO:0007669"/>
    <property type="project" value="InterPro"/>
</dbReference>
<feature type="compositionally biased region" description="Low complexity" evidence="6">
    <location>
        <begin position="28"/>
        <end position="37"/>
    </location>
</feature>
<dbReference type="InterPro" id="IPR013083">
    <property type="entry name" value="Znf_RING/FYVE/PHD"/>
</dbReference>
<dbReference type="InterPro" id="IPR001841">
    <property type="entry name" value="Znf_RING"/>
</dbReference>
<dbReference type="PROSITE" id="PS50089">
    <property type="entry name" value="ZF_RING_2"/>
    <property type="match status" value="1"/>
</dbReference>
<keyword evidence="2" id="KW-0479">Metal-binding</keyword>
<evidence type="ECO:0000256" key="1">
    <source>
        <dbReference type="ARBA" id="ARBA00022679"/>
    </source>
</evidence>
<evidence type="ECO:0000256" key="3">
    <source>
        <dbReference type="ARBA" id="ARBA00022771"/>
    </source>
</evidence>
<feature type="domain" description="RING-type" evidence="7">
    <location>
        <begin position="118"/>
        <end position="168"/>
    </location>
</feature>
<keyword evidence="3 5" id="KW-0863">Zinc-finger</keyword>
<proteinExistence type="predicted"/>
<reference evidence="8" key="1">
    <citation type="submission" date="2020-05" db="UniProtKB">
        <authorList>
            <consortium name="EnsemblMetazoa"/>
        </authorList>
    </citation>
    <scope>IDENTIFICATION</scope>
    <source>
        <strain evidence="8">FUMOZ</strain>
    </source>
</reference>
<dbReference type="InterPro" id="IPR018957">
    <property type="entry name" value="Znf_C3HC4_RING-type"/>
</dbReference>
<dbReference type="Gene3D" id="3.30.40.10">
    <property type="entry name" value="Zinc/RING finger domain, C3HC4 (zinc finger)"/>
    <property type="match status" value="1"/>
</dbReference>
<dbReference type="Pfam" id="PF00097">
    <property type="entry name" value="zf-C3HC4"/>
    <property type="match status" value="1"/>
</dbReference>
<organism evidence="8">
    <name type="scientific">Anopheles funestus</name>
    <name type="common">African malaria mosquito</name>
    <dbReference type="NCBI Taxonomy" id="62324"/>
    <lineage>
        <taxon>Eukaryota</taxon>
        <taxon>Metazoa</taxon>
        <taxon>Ecdysozoa</taxon>
        <taxon>Arthropoda</taxon>
        <taxon>Hexapoda</taxon>
        <taxon>Insecta</taxon>
        <taxon>Pterygota</taxon>
        <taxon>Neoptera</taxon>
        <taxon>Endopterygota</taxon>
        <taxon>Diptera</taxon>
        <taxon>Nematocera</taxon>
        <taxon>Culicoidea</taxon>
        <taxon>Culicidae</taxon>
        <taxon>Anophelinae</taxon>
        <taxon>Anopheles</taxon>
    </lineage>
</organism>
<evidence type="ECO:0000256" key="6">
    <source>
        <dbReference type="SAM" id="MobiDB-lite"/>
    </source>
</evidence>
<keyword evidence="1" id="KW-0808">Transferase</keyword>
<dbReference type="VEuPathDB" id="VectorBase:AFUN2_004334"/>
<dbReference type="GO" id="GO:0005634">
    <property type="term" value="C:nucleus"/>
    <property type="evidence" value="ECO:0007669"/>
    <property type="project" value="UniProtKB-ARBA"/>
</dbReference>
<dbReference type="PANTHER" id="PTHR11224">
    <property type="entry name" value="MAKORIN-RELATED"/>
    <property type="match status" value="1"/>
</dbReference>
<feature type="compositionally biased region" description="Acidic residues" evidence="6">
    <location>
        <begin position="1"/>
        <end position="23"/>
    </location>
</feature>
<dbReference type="InterPro" id="IPR017907">
    <property type="entry name" value="Znf_RING_CS"/>
</dbReference>
<feature type="region of interest" description="Disordered" evidence="6">
    <location>
        <begin position="1"/>
        <end position="44"/>
    </location>
</feature>
<evidence type="ECO:0000259" key="7">
    <source>
        <dbReference type="PROSITE" id="PS50089"/>
    </source>
</evidence>
<dbReference type="GO" id="GO:0008270">
    <property type="term" value="F:zinc ion binding"/>
    <property type="evidence" value="ECO:0007669"/>
    <property type="project" value="UniProtKB-KW"/>
</dbReference>
<dbReference type="InterPro" id="IPR045072">
    <property type="entry name" value="MKRN-like"/>
</dbReference>
<dbReference type="EnsemblMetazoa" id="AFUN001938-RA">
    <property type="protein sequence ID" value="AFUN001938-PA"/>
    <property type="gene ID" value="AFUN001938"/>
</dbReference>
<dbReference type="SUPFAM" id="SSF57850">
    <property type="entry name" value="RING/U-box"/>
    <property type="match status" value="1"/>
</dbReference>
<accession>A0A182R6Z0</accession>
<dbReference type="VEuPathDB" id="VectorBase:AFUN001938"/>
<evidence type="ECO:0000256" key="4">
    <source>
        <dbReference type="ARBA" id="ARBA00022833"/>
    </source>
</evidence>
<dbReference type="GO" id="GO:0000209">
    <property type="term" value="P:protein polyubiquitination"/>
    <property type="evidence" value="ECO:0007669"/>
    <property type="project" value="InterPro"/>
</dbReference>
<keyword evidence="4" id="KW-0862">Zinc</keyword>
<sequence length="171" mass="19588">MNTEAEEELNDAEDEEHHEDDAIDDRSSVSSVSVSTDTDSDEELDQEEVHLLPCRYTDKNCPFAECNVHKELCDICNKYCLVPGDTEEQRSHAIQCTKVHIAESQYANALQQSYDKMCNICIELVLNKRTREQRFGILPKCPHVFCIKCIRNWRKAEGIPINIRNGCPKAN</sequence>
<dbReference type="PROSITE" id="PS00518">
    <property type="entry name" value="ZF_RING_1"/>
    <property type="match status" value="1"/>
</dbReference>
<protein>
    <submittedName>
        <fullName evidence="8">RING-type domain-containing protein</fullName>
    </submittedName>
</protein>